<proteinExistence type="predicted"/>
<gene>
    <name evidence="3" type="ORF">CLV46_1552</name>
</gene>
<dbReference type="InterPro" id="IPR019236">
    <property type="entry name" value="APP1_cat"/>
</dbReference>
<evidence type="ECO:0000313" key="3">
    <source>
        <dbReference type="EMBL" id="PJJ71992.1"/>
    </source>
</evidence>
<dbReference type="RefSeq" id="WP_100364236.1">
    <property type="nucleotide sequence ID" value="NZ_PGFF01000001.1"/>
</dbReference>
<dbReference type="OrthoDB" id="9789875at2"/>
<keyword evidence="4" id="KW-1185">Reference proteome</keyword>
<dbReference type="Pfam" id="PF09949">
    <property type="entry name" value="APP1_cat"/>
    <property type="match status" value="1"/>
</dbReference>
<sequence>MARSARDVAHSAEPILHRAARIEDAFHDFRERRGRRRGLAATIVPYTGYGSTKWVRVLGRVVLTRPVQDAGEPRYASVRGWRSFWSIPVKKAAVRVTVGGTEHVVHADRGGVIDAKVEVEIEPGWQSIELRADGAEPVSAPVFIVDPAERFGVISDIDDTVMVTALPRPFLAAWNTFVLDEHARRPVAGMAVLYERLARQHPRAPVIYLSTGAWNVGPTLTRFLSRNLYPPGSLLLTDWGPTHDRWFRSGREHKVDSLRRLSREFPDIRWLLIGDDGQHDEEIYGDFVADHPDNVAAVAIRRLSTGEAVFAGGRTRAEGVDRHRAPWVSAPDGAGLADQLSDAGLLPGGAVGPDLENPQAPATD</sequence>
<comment type="caution">
    <text evidence="3">The sequence shown here is derived from an EMBL/GenBank/DDBJ whole genome shotgun (WGS) entry which is preliminary data.</text>
</comment>
<reference evidence="3 4" key="1">
    <citation type="submission" date="2017-11" db="EMBL/GenBank/DDBJ databases">
        <title>Genomic Encyclopedia of Archaeal and Bacterial Type Strains, Phase II (KMG-II): From Individual Species to Whole Genera.</title>
        <authorList>
            <person name="Goeker M."/>
        </authorList>
    </citation>
    <scope>NUCLEOTIDE SEQUENCE [LARGE SCALE GENOMIC DNA]</scope>
    <source>
        <strain evidence="3 4">DSM 27393</strain>
    </source>
</reference>
<evidence type="ECO:0000259" key="2">
    <source>
        <dbReference type="Pfam" id="PF09949"/>
    </source>
</evidence>
<dbReference type="PANTHER" id="PTHR28208:SF3">
    <property type="entry name" value="PHOSPHATIDATE PHOSPHATASE APP1"/>
    <property type="match status" value="1"/>
</dbReference>
<evidence type="ECO:0000313" key="4">
    <source>
        <dbReference type="Proteomes" id="UP000228758"/>
    </source>
</evidence>
<dbReference type="PANTHER" id="PTHR28208">
    <property type="entry name" value="PHOSPHATIDATE PHOSPHATASE APP1"/>
    <property type="match status" value="1"/>
</dbReference>
<dbReference type="EMBL" id="PGFF01000001">
    <property type="protein sequence ID" value="PJJ71992.1"/>
    <property type="molecule type" value="Genomic_DNA"/>
</dbReference>
<dbReference type="Proteomes" id="UP000228758">
    <property type="component" value="Unassembled WGS sequence"/>
</dbReference>
<accession>A0A2M9CJC9</accession>
<organism evidence="3 4">
    <name type="scientific">Diaminobutyricimonas aerilata</name>
    <dbReference type="NCBI Taxonomy" id="1162967"/>
    <lineage>
        <taxon>Bacteria</taxon>
        <taxon>Bacillati</taxon>
        <taxon>Actinomycetota</taxon>
        <taxon>Actinomycetes</taxon>
        <taxon>Micrococcales</taxon>
        <taxon>Microbacteriaceae</taxon>
        <taxon>Diaminobutyricimonas</taxon>
    </lineage>
</organism>
<dbReference type="InterPro" id="IPR052935">
    <property type="entry name" value="Mg2+_PAP"/>
</dbReference>
<dbReference type="AlphaFoldDB" id="A0A2M9CJC9"/>
<feature type="region of interest" description="Disordered" evidence="1">
    <location>
        <begin position="338"/>
        <end position="364"/>
    </location>
</feature>
<protein>
    <submittedName>
        <fullName evidence="3">Phosphatidate phosphatase APP1</fullName>
    </submittedName>
</protein>
<evidence type="ECO:0000256" key="1">
    <source>
        <dbReference type="SAM" id="MobiDB-lite"/>
    </source>
</evidence>
<dbReference type="GO" id="GO:0008195">
    <property type="term" value="F:phosphatidate phosphatase activity"/>
    <property type="evidence" value="ECO:0007669"/>
    <property type="project" value="InterPro"/>
</dbReference>
<feature type="domain" description="Phosphatidate phosphatase APP1 catalytic" evidence="2">
    <location>
        <begin position="151"/>
        <end position="302"/>
    </location>
</feature>
<name>A0A2M9CJC9_9MICO</name>